<accession>A0A1I2J561</accession>
<dbReference type="InterPro" id="IPR014710">
    <property type="entry name" value="RmlC-like_jellyroll"/>
</dbReference>
<dbReference type="CDD" id="cd10548">
    <property type="entry name" value="cupin_CDO"/>
    <property type="match status" value="1"/>
</dbReference>
<dbReference type="SUPFAM" id="SSF51182">
    <property type="entry name" value="RmlC-like cupins"/>
    <property type="match status" value="1"/>
</dbReference>
<dbReference type="InterPro" id="IPR011051">
    <property type="entry name" value="RmlC_Cupin_sf"/>
</dbReference>
<dbReference type="STRING" id="500610.SAMN02799615_03837"/>
<dbReference type="GO" id="GO:0016702">
    <property type="term" value="F:oxidoreductase activity, acting on single donors with incorporation of molecular oxygen, incorporation of two atoms of oxygen"/>
    <property type="evidence" value="ECO:0007669"/>
    <property type="project" value="InterPro"/>
</dbReference>
<dbReference type="Proteomes" id="UP000199477">
    <property type="component" value="Unassembled WGS sequence"/>
</dbReference>
<gene>
    <name evidence="7" type="ORF">SAMN02799615_03837</name>
</gene>
<feature type="binding site" evidence="6">
    <location>
        <position position="142"/>
    </location>
    <ligand>
        <name>Fe cation</name>
        <dbReference type="ChEBI" id="CHEBI:24875"/>
        <note>catalytic</note>
    </ligand>
</feature>
<evidence type="ECO:0000256" key="6">
    <source>
        <dbReference type="PIRSR" id="PIRSR610300-51"/>
    </source>
</evidence>
<evidence type="ECO:0000256" key="3">
    <source>
        <dbReference type="ARBA" id="ARBA00022964"/>
    </source>
</evidence>
<dbReference type="PANTHER" id="PTHR12918">
    <property type="entry name" value="CYSTEINE DIOXYGENASE"/>
    <property type="match status" value="1"/>
</dbReference>
<evidence type="ECO:0000313" key="8">
    <source>
        <dbReference type="Proteomes" id="UP000199477"/>
    </source>
</evidence>
<dbReference type="PANTHER" id="PTHR12918:SF1">
    <property type="entry name" value="CYSTEINE DIOXYGENASE TYPE 1"/>
    <property type="match status" value="1"/>
</dbReference>
<reference evidence="8" key="1">
    <citation type="submission" date="2016-10" db="EMBL/GenBank/DDBJ databases">
        <authorList>
            <person name="Varghese N."/>
            <person name="Submissions S."/>
        </authorList>
    </citation>
    <scope>NUCLEOTIDE SEQUENCE [LARGE SCALE GENOMIC DNA]</scope>
    <source>
        <strain evidence="8">UNC178MFTsu3.1</strain>
    </source>
</reference>
<keyword evidence="3 7" id="KW-0223">Dioxygenase</keyword>
<dbReference type="GO" id="GO:0008198">
    <property type="term" value="F:ferrous iron binding"/>
    <property type="evidence" value="ECO:0007669"/>
    <property type="project" value="TreeGrafter"/>
</dbReference>
<dbReference type="InterPro" id="IPR010300">
    <property type="entry name" value="CDO_1"/>
</dbReference>
<dbReference type="Pfam" id="PF05995">
    <property type="entry name" value="CDO_I"/>
    <property type="match status" value="1"/>
</dbReference>
<protein>
    <submittedName>
        <fullName evidence="7">Cysteine dioxygenase type I</fullName>
    </submittedName>
</protein>
<keyword evidence="4" id="KW-0560">Oxidoreductase</keyword>
<evidence type="ECO:0000313" key="7">
    <source>
        <dbReference type="EMBL" id="SFF49519.1"/>
    </source>
</evidence>
<proteinExistence type="inferred from homology"/>
<keyword evidence="2 6" id="KW-0479">Metal-binding</keyword>
<keyword evidence="5 6" id="KW-0408">Iron</keyword>
<evidence type="ECO:0000256" key="5">
    <source>
        <dbReference type="ARBA" id="ARBA00023004"/>
    </source>
</evidence>
<name>A0A1I2J561_9GAMM</name>
<dbReference type="Gene3D" id="2.60.120.10">
    <property type="entry name" value="Jelly Rolls"/>
    <property type="match status" value="1"/>
</dbReference>
<dbReference type="EMBL" id="FONH01000021">
    <property type="protein sequence ID" value="SFF49519.1"/>
    <property type="molecule type" value="Genomic_DNA"/>
</dbReference>
<organism evidence="7 8">
    <name type="scientific">Dyella marensis</name>
    <dbReference type="NCBI Taxonomy" id="500610"/>
    <lineage>
        <taxon>Bacteria</taxon>
        <taxon>Pseudomonadati</taxon>
        <taxon>Pseudomonadota</taxon>
        <taxon>Gammaproteobacteria</taxon>
        <taxon>Lysobacterales</taxon>
        <taxon>Rhodanobacteraceae</taxon>
        <taxon>Dyella</taxon>
    </lineage>
</organism>
<evidence type="ECO:0000256" key="4">
    <source>
        <dbReference type="ARBA" id="ARBA00023002"/>
    </source>
</evidence>
<evidence type="ECO:0000256" key="1">
    <source>
        <dbReference type="ARBA" id="ARBA00006622"/>
    </source>
</evidence>
<sequence length="193" mass="21290">MKHSMHTLKALRDIAFDLGVGEHPDLAAMARELGRVVHRDGAALNEALHELRTRERGFERWLLAARGRKPGISLLVMAWPANHATPVHDHGGLWGLELALHGALEVQAWSRDAASGELSLRGQDWLGPGDATWFDADAGYAHRCRNLSRHDTALTLHVYGGDLAKYLAYERSAEGDQWLARPQRAAITGRLSA</sequence>
<evidence type="ECO:0000256" key="2">
    <source>
        <dbReference type="ARBA" id="ARBA00022723"/>
    </source>
</evidence>
<keyword evidence="8" id="KW-1185">Reference proteome</keyword>
<feature type="binding site" evidence="6">
    <location>
        <position position="90"/>
    </location>
    <ligand>
        <name>Fe cation</name>
        <dbReference type="ChEBI" id="CHEBI:24875"/>
        <note>catalytic</note>
    </ligand>
</feature>
<dbReference type="AlphaFoldDB" id="A0A1I2J561"/>
<feature type="binding site" evidence="6">
    <location>
        <position position="88"/>
    </location>
    <ligand>
        <name>Fe cation</name>
        <dbReference type="ChEBI" id="CHEBI:24875"/>
        <note>catalytic</note>
    </ligand>
</feature>
<comment type="similarity">
    <text evidence="1">Belongs to the cysteine dioxygenase family.</text>
</comment>